<comment type="caution">
    <text evidence="2">The sequence shown here is derived from an EMBL/GenBank/DDBJ whole genome shotgun (WGS) entry which is preliminary data.</text>
</comment>
<gene>
    <name evidence="2" type="ORF">PENANT_c005G00777</name>
</gene>
<protein>
    <submittedName>
        <fullName evidence="2">Uncharacterized protein</fullName>
    </submittedName>
</protein>
<sequence length="403" mass="44174">MLSEQYGQTPRRFKPSLNESTTQRASTSRRSHRKAVSLGANDNHSHRPRWPANMGVAVAPAQPRYPPPERSPTPPGLPSFGTPEAMCYSARFMARENSPRLGRDAGYGDERTSSYIDSLRRFFGLSPPTSRINQHSVVGIGRAEDGTLVQGRFPYRQSGHGMNVARQLNEHPFHERFLPVASPAAVYQGHEADVEAAYVKETSRRSSRPVQARSSHRRRLLSRGAPLPSDPPPLTIRRPGQPRPSALLRLPQNLYGLDGSPRSATSAVPVEISVLETRVIGDHQPSNPSHLQSVLIMAVRGGGDDEPNAGISTCSNALSWVKAQICQSCCLGSTDNEEANETLDVVSYRNTYATARSQVSPVEFQNEPEPPEGDERTGFHGLQSWVSSLYGIMFPTLVNPAVV</sequence>
<feature type="region of interest" description="Disordered" evidence="1">
    <location>
        <begin position="200"/>
        <end position="244"/>
    </location>
</feature>
<feature type="region of interest" description="Disordered" evidence="1">
    <location>
        <begin position="1"/>
        <end position="82"/>
    </location>
</feature>
<accession>A0A1V6QF84</accession>
<proteinExistence type="predicted"/>
<evidence type="ECO:0000256" key="1">
    <source>
        <dbReference type="SAM" id="MobiDB-lite"/>
    </source>
</evidence>
<evidence type="ECO:0000313" key="2">
    <source>
        <dbReference type="EMBL" id="OQD87536.1"/>
    </source>
</evidence>
<feature type="compositionally biased region" description="Pro residues" evidence="1">
    <location>
        <begin position="63"/>
        <end position="77"/>
    </location>
</feature>
<evidence type="ECO:0000313" key="3">
    <source>
        <dbReference type="Proteomes" id="UP000191672"/>
    </source>
</evidence>
<dbReference type="AlphaFoldDB" id="A0A1V6QF84"/>
<dbReference type="EMBL" id="MDYN01000005">
    <property type="protein sequence ID" value="OQD87536.1"/>
    <property type="molecule type" value="Genomic_DNA"/>
</dbReference>
<reference evidence="3" key="1">
    <citation type="journal article" date="2017" name="Nat. Microbiol.">
        <title>Global analysis of biosynthetic gene clusters reveals vast potential of secondary metabolite production in Penicillium species.</title>
        <authorList>
            <person name="Nielsen J.C."/>
            <person name="Grijseels S."/>
            <person name="Prigent S."/>
            <person name="Ji B."/>
            <person name="Dainat J."/>
            <person name="Nielsen K.F."/>
            <person name="Frisvad J.C."/>
            <person name="Workman M."/>
            <person name="Nielsen J."/>
        </authorList>
    </citation>
    <scope>NUCLEOTIDE SEQUENCE [LARGE SCALE GENOMIC DNA]</scope>
    <source>
        <strain evidence="3">IBT 31811</strain>
    </source>
</reference>
<keyword evidence="3" id="KW-1185">Reference proteome</keyword>
<name>A0A1V6QF84_9EURO</name>
<organism evidence="2 3">
    <name type="scientific">Penicillium antarcticum</name>
    <dbReference type="NCBI Taxonomy" id="416450"/>
    <lineage>
        <taxon>Eukaryota</taxon>
        <taxon>Fungi</taxon>
        <taxon>Dikarya</taxon>
        <taxon>Ascomycota</taxon>
        <taxon>Pezizomycotina</taxon>
        <taxon>Eurotiomycetes</taxon>
        <taxon>Eurotiomycetidae</taxon>
        <taxon>Eurotiales</taxon>
        <taxon>Aspergillaceae</taxon>
        <taxon>Penicillium</taxon>
    </lineage>
</organism>
<dbReference type="Proteomes" id="UP000191672">
    <property type="component" value="Unassembled WGS sequence"/>
</dbReference>